<dbReference type="Pfam" id="PF03732">
    <property type="entry name" value="Retrotrans_gag"/>
    <property type="match status" value="1"/>
</dbReference>
<keyword evidence="4" id="KW-1185">Reference proteome</keyword>
<feature type="compositionally biased region" description="Basic and acidic residues" evidence="1">
    <location>
        <begin position="468"/>
        <end position="479"/>
    </location>
</feature>
<dbReference type="EMBL" id="BSXT01000332">
    <property type="protein sequence ID" value="GMF24517.1"/>
    <property type="molecule type" value="Genomic_DNA"/>
</dbReference>
<feature type="compositionally biased region" description="Low complexity" evidence="1">
    <location>
        <begin position="1"/>
        <end position="23"/>
    </location>
</feature>
<comment type="caution">
    <text evidence="3">The sequence shown here is derived from an EMBL/GenBank/DDBJ whole genome shotgun (WGS) entry which is preliminary data.</text>
</comment>
<dbReference type="PANTHER" id="PTHR33223">
    <property type="entry name" value="CCHC-TYPE DOMAIN-CONTAINING PROTEIN"/>
    <property type="match status" value="1"/>
</dbReference>
<feature type="region of interest" description="Disordered" evidence="1">
    <location>
        <begin position="574"/>
        <end position="605"/>
    </location>
</feature>
<feature type="domain" description="Retrotransposon gag" evidence="2">
    <location>
        <begin position="227"/>
        <end position="318"/>
    </location>
</feature>
<evidence type="ECO:0000313" key="3">
    <source>
        <dbReference type="EMBL" id="GMF24517.1"/>
    </source>
</evidence>
<evidence type="ECO:0000256" key="1">
    <source>
        <dbReference type="SAM" id="MobiDB-lite"/>
    </source>
</evidence>
<feature type="compositionally biased region" description="Basic and acidic residues" evidence="1">
    <location>
        <begin position="89"/>
        <end position="113"/>
    </location>
</feature>
<accession>A0A9W6WZT4</accession>
<dbReference type="OrthoDB" id="128965at2759"/>
<dbReference type="PANTHER" id="PTHR33223:SF6">
    <property type="entry name" value="CCHC-TYPE DOMAIN-CONTAINING PROTEIN"/>
    <property type="match status" value="1"/>
</dbReference>
<evidence type="ECO:0000313" key="4">
    <source>
        <dbReference type="Proteomes" id="UP001165121"/>
    </source>
</evidence>
<feature type="region of interest" description="Disordered" evidence="1">
    <location>
        <begin position="468"/>
        <end position="547"/>
    </location>
</feature>
<dbReference type="Proteomes" id="UP001165121">
    <property type="component" value="Unassembled WGS sequence"/>
</dbReference>
<feature type="region of interest" description="Disordered" evidence="1">
    <location>
        <begin position="1"/>
        <end position="128"/>
    </location>
</feature>
<feature type="region of interest" description="Disordered" evidence="1">
    <location>
        <begin position="364"/>
        <end position="387"/>
    </location>
</feature>
<feature type="compositionally biased region" description="Basic and acidic residues" evidence="1">
    <location>
        <begin position="364"/>
        <end position="385"/>
    </location>
</feature>
<feature type="compositionally biased region" description="Basic and acidic residues" evidence="1">
    <location>
        <begin position="530"/>
        <end position="547"/>
    </location>
</feature>
<sequence>MTMATRATEAARNSSTPTSGTPRSRARQTTAATSGAPAHKKQRKSPTPVRLGNNDDSENDTVLVSGNVRIAVAGDTGPGDDSSGDENADNNRPHRGDDGNSRRQETPRRERPPARAAASNQQEQDADVEDDNLNDMSWWDISTPAQQRSMAKRLVAVTPMAPTPAPAPQTIVVREQRPRRKELKIDDFKGKPGESVEAWLASVLEEVKNQERLGGDTWTAGELFRGAVQHLKGKAQKWYISLIETMEPDDCTFAFLVERMRAKYDPRDNAWQIQQRLAKRAQKPGERLRDFADSLLDIGFGKRVSAETYVEAFLNGMNNEVMATQTRGSDPQTLEEAVQYAEDKCGEYGEGRKVTGWEEARRRYRTDRDSAGDDGTGRKKKERSEMSGQIDWMKLGLGFGGESRPVYDTAGRVVSGLAEKAKEDPLSLAAIQALMAMVGVGKVADAGHATPQVAAAKTKARALEVKAERRADAEDEGRGRAAPAVQQSWREEEHGGSGGRGFGGRWSSRGRGRGSAGGRGFAAGHYGPTDSRDTRDTRPIAQRKAESECSYCVQRGHWWRECAVRITAMGDEEAAQLSTSKRASGGNATGVKSKPPQQQGNEQRQ</sequence>
<evidence type="ECO:0000259" key="2">
    <source>
        <dbReference type="Pfam" id="PF03732"/>
    </source>
</evidence>
<organism evidence="3 4">
    <name type="scientific">Phytophthora fragariaefolia</name>
    <dbReference type="NCBI Taxonomy" id="1490495"/>
    <lineage>
        <taxon>Eukaryota</taxon>
        <taxon>Sar</taxon>
        <taxon>Stramenopiles</taxon>
        <taxon>Oomycota</taxon>
        <taxon>Peronosporomycetes</taxon>
        <taxon>Peronosporales</taxon>
        <taxon>Peronosporaceae</taxon>
        <taxon>Phytophthora</taxon>
    </lineage>
</organism>
<name>A0A9W6WZT4_9STRA</name>
<gene>
    <name evidence="3" type="ORF">Pfra01_000412500</name>
</gene>
<feature type="compositionally biased region" description="Polar residues" evidence="1">
    <location>
        <begin position="595"/>
        <end position="605"/>
    </location>
</feature>
<dbReference type="InterPro" id="IPR005162">
    <property type="entry name" value="Retrotrans_gag_dom"/>
</dbReference>
<reference evidence="3" key="1">
    <citation type="submission" date="2023-04" db="EMBL/GenBank/DDBJ databases">
        <title>Phytophthora fragariaefolia NBRC 109709.</title>
        <authorList>
            <person name="Ichikawa N."/>
            <person name="Sato H."/>
            <person name="Tonouchi N."/>
        </authorList>
    </citation>
    <scope>NUCLEOTIDE SEQUENCE</scope>
    <source>
        <strain evidence="3">NBRC 109709</strain>
    </source>
</reference>
<proteinExistence type="predicted"/>
<dbReference type="AlphaFoldDB" id="A0A9W6WZT4"/>
<protein>
    <submittedName>
        <fullName evidence="3">Unnamed protein product</fullName>
    </submittedName>
</protein>